<dbReference type="Proteomes" id="UP000009374">
    <property type="component" value="Unassembled WGS sequence"/>
</dbReference>
<evidence type="ECO:0000256" key="1">
    <source>
        <dbReference type="ARBA" id="ARBA00001946"/>
    </source>
</evidence>
<dbReference type="InterPro" id="IPR033749">
    <property type="entry name" value="Polyprenyl_synt_CS"/>
</dbReference>
<dbReference type="EMBL" id="GG693856">
    <property type="protein sequence ID" value="EES53727.1"/>
    <property type="molecule type" value="Genomic_DNA"/>
</dbReference>
<evidence type="ECO:0000256" key="7">
    <source>
        <dbReference type="RuleBase" id="RU004466"/>
    </source>
</evidence>
<gene>
    <name evidence="8" type="ORF">UBAL3_60500023</name>
</gene>
<dbReference type="GO" id="GO:0016114">
    <property type="term" value="P:terpenoid biosynthetic process"/>
    <property type="evidence" value="ECO:0007669"/>
    <property type="project" value="UniProtKB-ARBA"/>
</dbReference>
<dbReference type="PROSITE" id="PS00444">
    <property type="entry name" value="POLYPRENYL_SYNTHASE_2"/>
    <property type="match status" value="1"/>
</dbReference>
<keyword evidence="3 7" id="KW-0808">Transferase</keyword>
<dbReference type="GO" id="GO:0004659">
    <property type="term" value="F:prenyltransferase activity"/>
    <property type="evidence" value="ECO:0007669"/>
    <property type="project" value="InterPro"/>
</dbReference>
<keyword evidence="5" id="KW-0460">Magnesium</keyword>
<dbReference type="PANTHER" id="PTHR43281">
    <property type="entry name" value="FARNESYL DIPHOSPHATE SYNTHASE"/>
    <property type="match status" value="1"/>
</dbReference>
<proteinExistence type="inferred from homology"/>
<dbReference type="PROSITE" id="PS00723">
    <property type="entry name" value="POLYPRENYL_SYNTHASE_1"/>
    <property type="match status" value="1"/>
</dbReference>
<name>C6HUJ4_9BACT</name>
<evidence type="ECO:0000313" key="9">
    <source>
        <dbReference type="Proteomes" id="UP000009374"/>
    </source>
</evidence>
<evidence type="ECO:0000256" key="6">
    <source>
        <dbReference type="ARBA" id="ARBA00023229"/>
    </source>
</evidence>
<comment type="similarity">
    <text evidence="2 7">Belongs to the FPP/GGPP synthase family.</text>
</comment>
<dbReference type="PANTHER" id="PTHR43281:SF1">
    <property type="entry name" value="FARNESYL DIPHOSPHATE SYNTHASE"/>
    <property type="match status" value="1"/>
</dbReference>
<dbReference type="FunFam" id="1.10.600.10:FF:000001">
    <property type="entry name" value="Geranylgeranyl diphosphate synthase"/>
    <property type="match status" value="1"/>
</dbReference>
<dbReference type="InterPro" id="IPR053378">
    <property type="entry name" value="Prenyl_diphosphate_synthase"/>
</dbReference>
<dbReference type="Gene3D" id="1.10.600.10">
    <property type="entry name" value="Farnesyl Diphosphate Synthase"/>
    <property type="match status" value="1"/>
</dbReference>
<evidence type="ECO:0000256" key="3">
    <source>
        <dbReference type="ARBA" id="ARBA00022679"/>
    </source>
</evidence>
<evidence type="ECO:0000313" key="8">
    <source>
        <dbReference type="EMBL" id="EES53727.1"/>
    </source>
</evidence>
<dbReference type="GO" id="GO:0046872">
    <property type="term" value="F:metal ion binding"/>
    <property type="evidence" value="ECO:0007669"/>
    <property type="project" value="UniProtKB-KW"/>
</dbReference>
<keyword evidence="9" id="KW-1185">Reference proteome</keyword>
<evidence type="ECO:0000256" key="2">
    <source>
        <dbReference type="ARBA" id="ARBA00006706"/>
    </source>
</evidence>
<dbReference type="SFLD" id="SFLDS00005">
    <property type="entry name" value="Isoprenoid_Synthase_Type_I"/>
    <property type="match status" value="1"/>
</dbReference>
<dbReference type="CDD" id="cd00685">
    <property type="entry name" value="Trans_IPPS_HT"/>
    <property type="match status" value="1"/>
</dbReference>
<dbReference type="GO" id="GO:0005737">
    <property type="term" value="C:cytoplasm"/>
    <property type="evidence" value="ECO:0007669"/>
    <property type="project" value="UniProtKB-ARBA"/>
</dbReference>
<evidence type="ECO:0000256" key="4">
    <source>
        <dbReference type="ARBA" id="ARBA00022723"/>
    </source>
</evidence>
<sequence>MEITAYLDMQKKRVDKALEALFERELSREYGRLAEGIRYSLLAGGKRIRPVLALAAIEAVGGDGESLLPLTLPLELVHTYSLVHDDLPAMDNDDLRRGRPTNHVVYGEAAAILAGDALLTHAFTLLSDPVYDKVLPASRRMEVVHELSSASGLCGMVGGQFLDIVSEGKNLTLPELENLHRHKTGALLRASVRIGGILAGASSEWVEALTRYGEAVGIAFQIADDLLDVLGTAEELGKAAQKDAGKSKNTYPGLVGIDRARILAEEKCREAHEAVAVFGSKGEPLARIASYIIERRN</sequence>
<keyword evidence="6" id="KW-0414">Isoprene biosynthesis</keyword>
<dbReference type="SUPFAM" id="SSF48576">
    <property type="entry name" value="Terpenoid synthases"/>
    <property type="match status" value="1"/>
</dbReference>
<dbReference type="Pfam" id="PF00348">
    <property type="entry name" value="polyprenyl_synt"/>
    <property type="match status" value="1"/>
</dbReference>
<evidence type="ECO:0000256" key="5">
    <source>
        <dbReference type="ARBA" id="ARBA00022842"/>
    </source>
</evidence>
<protein>
    <submittedName>
        <fullName evidence="8">Geranyltranstransferase</fullName>
    </submittedName>
</protein>
<keyword evidence="4" id="KW-0479">Metal-binding</keyword>
<dbReference type="SFLD" id="SFLDG01017">
    <property type="entry name" value="Polyprenyl_Transferase_Like"/>
    <property type="match status" value="1"/>
</dbReference>
<reference evidence="8 9" key="1">
    <citation type="journal article" date="2009" name="Appl. Environ. Microbiol.">
        <title>Community genomic and proteomic analyses of chemoautotrophic iron-oxidizing "Leptospirillum rubarum" (Group II) and "Leptospirillum ferrodiazotrophum" (Group III) bacteria in acid mine drainage biofilms.</title>
        <authorList>
            <person name="Goltsman D.S."/>
            <person name="Denef V.J."/>
            <person name="Singer S.W."/>
            <person name="VerBerkmoes N.C."/>
            <person name="Lefsrud M."/>
            <person name="Mueller R.S."/>
            <person name="Dick G.J."/>
            <person name="Sun C.L."/>
            <person name="Wheeler K.E."/>
            <person name="Zemla A."/>
            <person name="Baker B.J."/>
            <person name="Hauser L."/>
            <person name="Land M."/>
            <person name="Shah M.B."/>
            <person name="Thelen M.P."/>
            <person name="Hettich R.L."/>
            <person name="Banfield J.F."/>
        </authorList>
    </citation>
    <scope>NUCLEOTIDE SEQUENCE [LARGE SCALE GENOMIC DNA]</scope>
</reference>
<organism evidence="8 9">
    <name type="scientific">Leptospirillum ferrodiazotrophum</name>
    <dbReference type="NCBI Taxonomy" id="412449"/>
    <lineage>
        <taxon>Bacteria</taxon>
        <taxon>Pseudomonadati</taxon>
        <taxon>Nitrospirota</taxon>
        <taxon>Nitrospiria</taxon>
        <taxon>Nitrospirales</taxon>
        <taxon>Nitrospiraceae</taxon>
        <taxon>Leptospirillum</taxon>
    </lineage>
</organism>
<dbReference type="NCBIfam" id="NF045485">
    <property type="entry name" value="FPPsyn"/>
    <property type="match status" value="1"/>
</dbReference>
<dbReference type="InterPro" id="IPR008949">
    <property type="entry name" value="Isoprenoid_synthase_dom_sf"/>
</dbReference>
<comment type="cofactor">
    <cofactor evidence="1">
        <name>Mg(2+)</name>
        <dbReference type="ChEBI" id="CHEBI:18420"/>
    </cofactor>
</comment>
<dbReference type="InterPro" id="IPR000092">
    <property type="entry name" value="Polyprenyl_synt"/>
</dbReference>
<dbReference type="AlphaFoldDB" id="C6HUJ4"/>
<accession>C6HUJ4</accession>